<name>D7G0E8_ECTSI</name>
<reference evidence="1 2" key="1">
    <citation type="journal article" date="2010" name="Nature">
        <title>The Ectocarpus genome and the independent evolution of multicellularity in brown algae.</title>
        <authorList>
            <person name="Cock J.M."/>
            <person name="Sterck L."/>
            <person name="Rouze P."/>
            <person name="Scornet D."/>
            <person name="Allen A.E."/>
            <person name="Amoutzias G."/>
            <person name="Anthouard V."/>
            <person name="Artiguenave F."/>
            <person name="Aury J.M."/>
            <person name="Badger J.H."/>
            <person name="Beszteri B."/>
            <person name="Billiau K."/>
            <person name="Bonnet E."/>
            <person name="Bothwell J.H."/>
            <person name="Bowler C."/>
            <person name="Boyen C."/>
            <person name="Brownlee C."/>
            <person name="Carrano C.J."/>
            <person name="Charrier B."/>
            <person name="Cho G.Y."/>
            <person name="Coelho S.M."/>
            <person name="Collen J."/>
            <person name="Corre E."/>
            <person name="Da Silva C."/>
            <person name="Delage L."/>
            <person name="Delaroque N."/>
            <person name="Dittami S.M."/>
            <person name="Doulbeau S."/>
            <person name="Elias M."/>
            <person name="Farnham G."/>
            <person name="Gachon C.M."/>
            <person name="Gschloessl B."/>
            <person name="Heesch S."/>
            <person name="Jabbari K."/>
            <person name="Jubin C."/>
            <person name="Kawai H."/>
            <person name="Kimura K."/>
            <person name="Kloareg B."/>
            <person name="Kupper F.C."/>
            <person name="Lang D."/>
            <person name="Le Bail A."/>
            <person name="Leblanc C."/>
            <person name="Lerouge P."/>
            <person name="Lohr M."/>
            <person name="Lopez P.J."/>
            <person name="Martens C."/>
            <person name="Maumus F."/>
            <person name="Michel G."/>
            <person name="Miranda-Saavedra D."/>
            <person name="Morales J."/>
            <person name="Moreau H."/>
            <person name="Motomura T."/>
            <person name="Nagasato C."/>
            <person name="Napoli C.A."/>
            <person name="Nelson D.R."/>
            <person name="Nyvall-Collen P."/>
            <person name="Peters A.F."/>
            <person name="Pommier C."/>
            <person name="Potin P."/>
            <person name="Poulain J."/>
            <person name="Quesneville H."/>
            <person name="Read B."/>
            <person name="Rensing S.A."/>
            <person name="Ritter A."/>
            <person name="Rousvoal S."/>
            <person name="Samanta M."/>
            <person name="Samson G."/>
            <person name="Schroeder D.C."/>
            <person name="Segurens B."/>
            <person name="Strittmatter M."/>
            <person name="Tonon T."/>
            <person name="Tregear J.W."/>
            <person name="Valentin K."/>
            <person name="von Dassow P."/>
            <person name="Yamagishi T."/>
            <person name="Van de Peer Y."/>
            <person name="Wincker P."/>
        </authorList>
    </citation>
    <scope>NUCLEOTIDE SEQUENCE [LARGE SCALE GENOMIC DNA]</scope>
    <source>
        <strain evidence="2">Ec32 / CCAP1310/4</strain>
    </source>
</reference>
<keyword evidence="2" id="KW-1185">Reference proteome</keyword>
<sequence>MASYLGHVAALKTLLAAGADVRIRGASDSIAALSLALALGRESAGTAMVEHGFVANADDGDGSLVVLHWTALMDHAVCDAALLDAGADINARSGRKDATPFLLAARAGVTEPCSPS</sequence>
<proteinExistence type="predicted"/>
<gene>
    <name evidence="1" type="ORF">Esi_0040_0117</name>
</gene>
<dbReference type="Gene3D" id="1.25.40.20">
    <property type="entry name" value="Ankyrin repeat-containing domain"/>
    <property type="match status" value="2"/>
</dbReference>
<dbReference type="Proteomes" id="UP000002630">
    <property type="component" value="Linkage Group LG15"/>
</dbReference>
<organism evidence="1 2">
    <name type="scientific">Ectocarpus siliculosus</name>
    <name type="common">Brown alga</name>
    <name type="synonym">Conferva siliculosa</name>
    <dbReference type="NCBI Taxonomy" id="2880"/>
    <lineage>
        <taxon>Eukaryota</taxon>
        <taxon>Sar</taxon>
        <taxon>Stramenopiles</taxon>
        <taxon>Ochrophyta</taxon>
        <taxon>PX clade</taxon>
        <taxon>Phaeophyceae</taxon>
        <taxon>Ectocarpales</taxon>
        <taxon>Ectocarpaceae</taxon>
        <taxon>Ectocarpus</taxon>
    </lineage>
</organism>
<evidence type="ECO:0000313" key="2">
    <source>
        <dbReference type="Proteomes" id="UP000002630"/>
    </source>
</evidence>
<accession>D7G0E8</accession>
<evidence type="ECO:0000313" key="1">
    <source>
        <dbReference type="EMBL" id="CBJ26675.1"/>
    </source>
</evidence>
<dbReference type="EMBL" id="FN648597">
    <property type="protein sequence ID" value="CBJ26675.1"/>
    <property type="molecule type" value="Genomic_DNA"/>
</dbReference>
<dbReference type="InParanoid" id="D7G0E8"/>
<protein>
    <submittedName>
        <fullName evidence="1">Uncharacterized protein</fullName>
    </submittedName>
</protein>
<dbReference type="SUPFAM" id="SSF48403">
    <property type="entry name" value="Ankyrin repeat"/>
    <property type="match status" value="1"/>
</dbReference>
<dbReference type="InterPro" id="IPR036770">
    <property type="entry name" value="Ankyrin_rpt-contain_sf"/>
</dbReference>
<dbReference type="AlphaFoldDB" id="D7G0E8"/>
<dbReference type="EMBL" id="FN649740">
    <property type="protein sequence ID" value="CBJ26675.1"/>
    <property type="molecule type" value="Genomic_DNA"/>
</dbReference>